<comment type="caution">
    <text evidence="1">The sequence shown here is derived from an EMBL/GenBank/DDBJ whole genome shotgun (WGS) entry which is preliminary data.</text>
</comment>
<sequence>MMMPLDPAFSIPSNKRIKNEIYTGYTNAIKELKILLENTCEFTSLTTNLWIAKSKHRIFYATLSIIYPLIQVLKFKYAENGENNNEDSEIEQ</sequence>
<gene>
    <name evidence="1" type="ORF">FCALED_LOCUS6426</name>
</gene>
<protein>
    <submittedName>
        <fullName evidence="1">2574_t:CDS:1</fullName>
    </submittedName>
</protein>
<accession>A0A9N9B8N0</accession>
<feature type="non-terminal residue" evidence="1">
    <location>
        <position position="92"/>
    </location>
</feature>
<keyword evidence="2" id="KW-1185">Reference proteome</keyword>
<name>A0A9N9B8N0_9GLOM</name>
<dbReference type="EMBL" id="CAJVPQ010001533">
    <property type="protein sequence ID" value="CAG8557438.1"/>
    <property type="molecule type" value="Genomic_DNA"/>
</dbReference>
<proteinExistence type="predicted"/>
<dbReference type="Proteomes" id="UP000789570">
    <property type="component" value="Unassembled WGS sequence"/>
</dbReference>
<dbReference type="AlphaFoldDB" id="A0A9N9B8N0"/>
<organism evidence="1 2">
    <name type="scientific">Funneliformis caledonium</name>
    <dbReference type="NCBI Taxonomy" id="1117310"/>
    <lineage>
        <taxon>Eukaryota</taxon>
        <taxon>Fungi</taxon>
        <taxon>Fungi incertae sedis</taxon>
        <taxon>Mucoromycota</taxon>
        <taxon>Glomeromycotina</taxon>
        <taxon>Glomeromycetes</taxon>
        <taxon>Glomerales</taxon>
        <taxon>Glomeraceae</taxon>
        <taxon>Funneliformis</taxon>
    </lineage>
</organism>
<reference evidence="1" key="1">
    <citation type="submission" date="2021-06" db="EMBL/GenBank/DDBJ databases">
        <authorList>
            <person name="Kallberg Y."/>
            <person name="Tangrot J."/>
            <person name="Rosling A."/>
        </authorList>
    </citation>
    <scope>NUCLEOTIDE SEQUENCE</scope>
    <source>
        <strain evidence="1">UK204</strain>
    </source>
</reference>
<evidence type="ECO:0000313" key="2">
    <source>
        <dbReference type="Proteomes" id="UP000789570"/>
    </source>
</evidence>
<dbReference type="OrthoDB" id="2404704at2759"/>
<evidence type="ECO:0000313" key="1">
    <source>
        <dbReference type="EMBL" id="CAG8557438.1"/>
    </source>
</evidence>